<organism evidence="2 3">
    <name type="scientific">Seiridium unicorne</name>
    <dbReference type="NCBI Taxonomy" id="138068"/>
    <lineage>
        <taxon>Eukaryota</taxon>
        <taxon>Fungi</taxon>
        <taxon>Dikarya</taxon>
        <taxon>Ascomycota</taxon>
        <taxon>Pezizomycotina</taxon>
        <taxon>Sordariomycetes</taxon>
        <taxon>Xylariomycetidae</taxon>
        <taxon>Amphisphaeriales</taxon>
        <taxon>Sporocadaceae</taxon>
        <taxon>Seiridium</taxon>
    </lineage>
</organism>
<dbReference type="Pfam" id="PF23155">
    <property type="entry name" value="DUF7053"/>
    <property type="match status" value="1"/>
</dbReference>
<protein>
    <recommendedName>
        <fullName evidence="1">DUF7053 domain-containing protein</fullName>
    </recommendedName>
</protein>
<comment type="caution">
    <text evidence="2">The sequence shown here is derived from an EMBL/GenBank/DDBJ whole genome shotgun (WGS) entry which is preliminary data.</text>
</comment>
<gene>
    <name evidence="2" type="ORF">SUNI508_11892</name>
</gene>
<dbReference type="EMBL" id="JARVKF010000438">
    <property type="protein sequence ID" value="KAK9413570.1"/>
    <property type="molecule type" value="Genomic_DNA"/>
</dbReference>
<evidence type="ECO:0000313" key="3">
    <source>
        <dbReference type="Proteomes" id="UP001408356"/>
    </source>
</evidence>
<reference evidence="2 3" key="1">
    <citation type="journal article" date="2024" name="J. Plant Pathol.">
        <title>Sequence and assembly of the genome of Seiridium unicorne, isolate CBS 538.82, causal agent of cypress canker disease.</title>
        <authorList>
            <person name="Scali E."/>
            <person name="Rocca G.D."/>
            <person name="Danti R."/>
            <person name="Garbelotto M."/>
            <person name="Barberini S."/>
            <person name="Baroncelli R."/>
            <person name="Emiliani G."/>
        </authorList>
    </citation>
    <scope>NUCLEOTIDE SEQUENCE [LARGE SCALE GENOMIC DNA]</scope>
    <source>
        <strain evidence="2 3">BM-138-508</strain>
    </source>
</reference>
<proteinExistence type="predicted"/>
<dbReference type="Proteomes" id="UP001408356">
    <property type="component" value="Unassembled WGS sequence"/>
</dbReference>
<name>A0ABR2UG07_9PEZI</name>
<dbReference type="InterPro" id="IPR055481">
    <property type="entry name" value="DUF7053"/>
</dbReference>
<feature type="domain" description="DUF7053" evidence="1">
    <location>
        <begin position="7"/>
        <end position="142"/>
    </location>
</feature>
<sequence length="144" mass="15685">MAPVETSISTPIPAGTSTEAVIAALHDHDRYIKSACPQLISYKLISGTAELNAPCVYEVVDKKPIGQTTYPLTLTNREDGIDTFIDGKAPTGAIRLESKWRVVGDKLEEKVRIDSNLLMNKLIKSGVEKSHPAQHQGFIQSVKA</sequence>
<accession>A0ABR2UG07</accession>
<evidence type="ECO:0000259" key="1">
    <source>
        <dbReference type="Pfam" id="PF23155"/>
    </source>
</evidence>
<keyword evidence="3" id="KW-1185">Reference proteome</keyword>
<evidence type="ECO:0000313" key="2">
    <source>
        <dbReference type="EMBL" id="KAK9413570.1"/>
    </source>
</evidence>